<dbReference type="SUPFAM" id="SSF109854">
    <property type="entry name" value="DinB/YfiT-like putative metalloenzymes"/>
    <property type="match status" value="1"/>
</dbReference>
<dbReference type="OrthoDB" id="9793216at2"/>
<dbReference type="InterPro" id="IPR034660">
    <property type="entry name" value="DinB/YfiT-like"/>
</dbReference>
<sequence>MLRRMTEISRPQPGEYSAFHARYVALVPEDDLLAAMQAQETVTAAALRPYAATPDQTYAPGKWTVRQLLGHMTDVERVFGSRLLFVARGDPARLPGFEQDDWMRAADFGRYALPDLLAEFGAVRRSHLSLLRHLPPGDWTRRGTVGDHDFTVRALARMLLGHERAHLDVLRERYGPARPG</sequence>
<dbReference type="EMBL" id="CP002191">
    <property type="protein sequence ID" value="AFD25304.1"/>
    <property type="molecule type" value="Genomic_DNA"/>
</dbReference>
<dbReference type="eggNOG" id="COG2318">
    <property type="taxonomic scope" value="Bacteria"/>
</dbReference>
<accession>H8GT20</accession>
<evidence type="ECO:0000259" key="1">
    <source>
        <dbReference type="Pfam" id="PF12867"/>
    </source>
</evidence>
<evidence type="ECO:0000313" key="3">
    <source>
        <dbReference type="Proteomes" id="UP000007575"/>
    </source>
</evidence>
<evidence type="ECO:0000313" key="2">
    <source>
        <dbReference type="EMBL" id="AFD25304.1"/>
    </source>
</evidence>
<organism evidence="2 3">
    <name type="scientific">Deinococcus gobiensis (strain DSM 21396 / JCM 16679 / CGMCC 1.7299 / I-0)</name>
    <dbReference type="NCBI Taxonomy" id="745776"/>
    <lineage>
        <taxon>Bacteria</taxon>
        <taxon>Thermotogati</taxon>
        <taxon>Deinococcota</taxon>
        <taxon>Deinococci</taxon>
        <taxon>Deinococcales</taxon>
        <taxon>Deinococcaceae</taxon>
        <taxon>Deinococcus</taxon>
    </lineage>
</organism>
<dbReference type="HOGENOM" id="CLU_105789_2_0_0"/>
<protein>
    <submittedName>
        <fullName evidence="2">IG hypothetical 18565</fullName>
    </submittedName>
</protein>
<dbReference type="AlphaFoldDB" id="H8GT20"/>
<feature type="domain" description="DinB-like" evidence="1">
    <location>
        <begin position="52"/>
        <end position="167"/>
    </location>
</feature>
<dbReference type="KEGG" id="dgo:DGo_CA1377"/>
<dbReference type="STRING" id="745776.DGo_CA1377"/>
<reference evidence="2 3" key="1">
    <citation type="journal article" date="2012" name="PLoS ONE">
        <title>Genome sequence and transcriptome analysis of the radioresistant bacterium Deinococcus gobiensis: insights into the extreme environmental adaptations.</title>
        <authorList>
            <person name="Yuan M."/>
            <person name="Chen M."/>
            <person name="Zhang W."/>
            <person name="Lu W."/>
            <person name="Wang J."/>
            <person name="Yang M."/>
            <person name="Zhao P."/>
            <person name="Tang R."/>
            <person name="Li X."/>
            <person name="Hao Y."/>
            <person name="Zhou Z."/>
            <person name="Zhan Y."/>
            <person name="Yu H."/>
            <person name="Teng C."/>
            <person name="Yan Y."/>
            <person name="Ping S."/>
            <person name="Wang Y."/>
            <person name="Lin M."/>
        </authorList>
    </citation>
    <scope>NUCLEOTIDE SEQUENCE [LARGE SCALE GENOMIC DNA]</scope>
    <source>
        <strain evidence="2 3">I-0</strain>
    </source>
</reference>
<dbReference type="Gene3D" id="1.20.120.450">
    <property type="entry name" value="dinb family like domain"/>
    <property type="match status" value="1"/>
</dbReference>
<name>H8GT20_DEIGI</name>
<dbReference type="InterPro" id="IPR024775">
    <property type="entry name" value="DinB-like"/>
</dbReference>
<dbReference type="PATRIC" id="fig|745776.4.peg.1416"/>
<proteinExistence type="predicted"/>
<gene>
    <name evidence="2" type="ordered locus">DGo_CA1377</name>
</gene>
<keyword evidence="3" id="KW-1185">Reference proteome</keyword>
<dbReference type="Proteomes" id="UP000007575">
    <property type="component" value="Chromosome"/>
</dbReference>
<dbReference type="Pfam" id="PF12867">
    <property type="entry name" value="DinB_2"/>
    <property type="match status" value="1"/>
</dbReference>